<dbReference type="PANTHER" id="PTHR41317:SF1">
    <property type="entry name" value="PD-(D_E)XK NUCLEASE FAMILY TRANSPOSASE"/>
    <property type="match status" value="1"/>
</dbReference>
<dbReference type="Proteomes" id="UP000016183">
    <property type="component" value="Unassembled WGS sequence"/>
</dbReference>
<sequence length="304" mass="35444">MQKLFKITLRNDYAFKRVFGAEENKDVLQDLLECILDIPPENIAGLELLDKEFHKELLSEKLGILDIKLRLKDGTFVDIEIQNSWYFDFPERTLYYWSKMYNEAIKQGQDYTKLPKCITINLIGKGFNKNKRLHNKYLVLEQDTKEPLVSKLEIHILNLEKARLLKEGQYKNNKTKRLLNWLKFIETDNPEVREVLAENSEIMKKANTAISVMEMSPRDKWLYDSRMKYEHDRASCISEGYRKGIEEGILQGEIKGIEQGIQQGFANGSYQAKLETAKLMKKMNYPISDICTISGLSVEEIESL</sequence>
<dbReference type="HOGENOM" id="CLU_057504_0_2_12"/>
<proteinExistence type="predicted"/>
<dbReference type="PATRIC" id="fig|999437.3.peg.924"/>
<organism evidence="1 2">
    <name type="scientific">Treponema denticola SP33</name>
    <dbReference type="NCBI Taxonomy" id="999437"/>
    <lineage>
        <taxon>Bacteria</taxon>
        <taxon>Pseudomonadati</taxon>
        <taxon>Spirochaetota</taxon>
        <taxon>Spirochaetia</taxon>
        <taxon>Spirochaetales</taxon>
        <taxon>Treponemataceae</taxon>
        <taxon>Treponema</taxon>
    </lineage>
</organism>
<evidence type="ECO:0000313" key="2">
    <source>
        <dbReference type="Proteomes" id="UP000016183"/>
    </source>
</evidence>
<protein>
    <recommendedName>
        <fullName evidence="3">Transposase (putative) YhgA-like domain-containing protein</fullName>
    </recommendedName>
</protein>
<reference evidence="1 2" key="1">
    <citation type="submission" date="2012-01" db="EMBL/GenBank/DDBJ databases">
        <title>The Genome Sequence of Treponema denticola SP33.</title>
        <authorList>
            <consortium name="The Broad Institute Genome Sequencing Platform"/>
            <person name="Earl A."/>
            <person name="Ward D."/>
            <person name="Feldgarden M."/>
            <person name="Gevers D."/>
            <person name="Blanton J.M."/>
            <person name="Fenno C.J."/>
            <person name="Baranova O.V."/>
            <person name="Mathney J."/>
            <person name="Dewhirst F.E."/>
            <person name="Izard J."/>
            <person name="Young S.K."/>
            <person name="Zeng Q."/>
            <person name="Gargeya S."/>
            <person name="Fitzgerald M."/>
            <person name="Haas B."/>
            <person name="Abouelleil A."/>
            <person name="Alvarado L."/>
            <person name="Arachchi H.M."/>
            <person name="Berlin A."/>
            <person name="Chapman S.B."/>
            <person name="Gearin G."/>
            <person name="Goldberg J."/>
            <person name="Griggs A."/>
            <person name="Gujja S."/>
            <person name="Hansen M."/>
            <person name="Heiman D."/>
            <person name="Howarth C."/>
            <person name="Larimer J."/>
            <person name="Lui A."/>
            <person name="MacDonald P.J.P."/>
            <person name="McCowen C."/>
            <person name="Montmayeur A."/>
            <person name="Murphy C."/>
            <person name="Neiman D."/>
            <person name="Pearson M."/>
            <person name="Priest M."/>
            <person name="Roberts A."/>
            <person name="Saif S."/>
            <person name="Shea T."/>
            <person name="Sisk P."/>
            <person name="Stolte C."/>
            <person name="Sykes S."/>
            <person name="Wortman J."/>
            <person name="Nusbaum C."/>
            <person name="Birren B."/>
        </authorList>
    </citation>
    <scope>NUCLEOTIDE SEQUENCE [LARGE SCALE GENOMIC DNA]</scope>
    <source>
        <strain evidence="1 2">SP33</strain>
    </source>
</reference>
<dbReference type="EMBL" id="AGDZ01000018">
    <property type="protein sequence ID" value="EMB25782.1"/>
    <property type="molecule type" value="Genomic_DNA"/>
</dbReference>
<dbReference type="PANTHER" id="PTHR41317">
    <property type="entry name" value="PD-(D_E)XK NUCLEASE FAMILY TRANSPOSASE"/>
    <property type="match status" value="1"/>
</dbReference>
<comment type="caution">
    <text evidence="1">The sequence shown here is derived from an EMBL/GenBank/DDBJ whole genome shotgun (WGS) entry which is preliminary data.</text>
</comment>
<dbReference type="AlphaFoldDB" id="M2BL62"/>
<gene>
    <name evidence="1" type="ORF">HMPREF9733_00914</name>
</gene>
<evidence type="ECO:0000313" key="1">
    <source>
        <dbReference type="EMBL" id="EMB25782.1"/>
    </source>
</evidence>
<name>M2BL62_TREDN</name>
<dbReference type="Pfam" id="PF12784">
    <property type="entry name" value="PDDEXK_2"/>
    <property type="match status" value="1"/>
</dbReference>
<dbReference type="InterPro" id="IPR010106">
    <property type="entry name" value="RpnA"/>
</dbReference>
<dbReference type="RefSeq" id="WP_010694504.1">
    <property type="nucleotide sequence ID" value="NZ_KB442453.1"/>
</dbReference>
<evidence type="ECO:0008006" key="3">
    <source>
        <dbReference type="Google" id="ProtNLM"/>
    </source>
</evidence>
<dbReference type="OrthoDB" id="9803508at2"/>
<accession>M2BL62</accession>
<dbReference type="NCBIfam" id="TIGR01784">
    <property type="entry name" value="T_den_put_tspse"/>
    <property type="match status" value="1"/>
</dbReference>